<dbReference type="Proteomes" id="UP001247805">
    <property type="component" value="Unassembled WGS sequence"/>
</dbReference>
<feature type="transmembrane region" description="Helical" evidence="6">
    <location>
        <begin position="73"/>
        <end position="95"/>
    </location>
</feature>
<keyword evidence="9" id="KW-1185">Reference proteome</keyword>
<proteinExistence type="predicted"/>
<reference evidence="8 9" key="1">
    <citation type="submission" date="2023-10" db="EMBL/GenBank/DDBJ databases">
        <title>Glaciecola aquimarina strain GGW-M5 nov., isolated from a coastal seawater.</title>
        <authorList>
            <person name="Bayburt H."/>
            <person name="Kim J.M."/>
            <person name="Choi B.J."/>
            <person name="Jeon C.O."/>
        </authorList>
    </citation>
    <scope>NUCLEOTIDE SEQUENCE [LARGE SCALE GENOMIC DNA]</scope>
    <source>
        <strain evidence="8 9">KCTC 32108</strain>
    </source>
</reference>
<keyword evidence="5 6" id="KW-0472">Membrane</keyword>
<dbReference type="PANTHER" id="PTHR30294:SF29">
    <property type="entry name" value="MULTIDRUG ABC TRANSPORTER PERMEASE YBHS-RELATED"/>
    <property type="match status" value="1"/>
</dbReference>
<sequence length="190" mass="21143">MLPISLTLINEAHSGTLIRLKTFPISMHRYFFSKLSAFYCISILQFLLLTLIGLRLVPLIVDSPPIDYEQILTLLPMGLFICLSAVCFAAIFAAMVNSFEQAIVVGGGINIILAALSGFMVPFDIMPEALQNIAQFSPMFWSAQLIKLNMVDTPFIESGTNIIKLCLFSVMCLAVSSLLFSRKIRELLWN</sequence>
<evidence type="ECO:0000256" key="4">
    <source>
        <dbReference type="ARBA" id="ARBA00022989"/>
    </source>
</evidence>
<evidence type="ECO:0000256" key="3">
    <source>
        <dbReference type="ARBA" id="ARBA00022692"/>
    </source>
</evidence>
<feature type="transmembrane region" description="Helical" evidence="6">
    <location>
        <begin position="162"/>
        <end position="180"/>
    </location>
</feature>
<dbReference type="Pfam" id="PF01061">
    <property type="entry name" value="ABC2_membrane"/>
    <property type="match status" value="1"/>
</dbReference>
<evidence type="ECO:0000256" key="1">
    <source>
        <dbReference type="ARBA" id="ARBA00004651"/>
    </source>
</evidence>
<gene>
    <name evidence="8" type="ORF">RS130_02990</name>
</gene>
<dbReference type="EMBL" id="JAWDIO010000002">
    <property type="protein sequence ID" value="MDU0353037.1"/>
    <property type="molecule type" value="Genomic_DNA"/>
</dbReference>
<keyword evidence="4 6" id="KW-1133">Transmembrane helix</keyword>
<keyword evidence="3 6" id="KW-0812">Transmembrane</keyword>
<evidence type="ECO:0000256" key="2">
    <source>
        <dbReference type="ARBA" id="ARBA00022475"/>
    </source>
</evidence>
<evidence type="ECO:0000313" key="9">
    <source>
        <dbReference type="Proteomes" id="UP001247805"/>
    </source>
</evidence>
<feature type="domain" description="ABC-2 type transporter transmembrane" evidence="7">
    <location>
        <begin position="6"/>
        <end position="149"/>
    </location>
</feature>
<feature type="transmembrane region" description="Helical" evidence="6">
    <location>
        <begin position="102"/>
        <end position="121"/>
    </location>
</feature>
<dbReference type="InterPro" id="IPR051449">
    <property type="entry name" value="ABC-2_transporter_component"/>
</dbReference>
<accession>A0ABU3SSU6</accession>
<comment type="subcellular location">
    <subcellularLocation>
        <location evidence="1">Cell membrane</location>
        <topology evidence="1">Multi-pass membrane protein</topology>
    </subcellularLocation>
</comment>
<evidence type="ECO:0000256" key="6">
    <source>
        <dbReference type="SAM" id="Phobius"/>
    </source>
</evidence>
<evidence type="ECO:0000259" key="7">
    <source>
        <dbReference type="Pfam" id="PF01061"/>
    </source>
</evidence>
<organism evidence="8 9">
    <name type="scientific">Paraglaciecola aquimarina</name>
    <dbReference type="NCBI Taxonomy" id="1235557"/>
    <lineage>
        <taxon>Bacteria</taxon>
        <taxon>Pseudomonadati</taxon>
        <taxon>Pseudomonadota</taxon>
        <taxon>Gammaproteobacteria</taxon>
        <taxon>Alteromonadales</taxon>
        <taxon>Alteromonadaceae</taxon>
        <taxon>Paraglaciecola</taxon>
    </lineage>
</organism>
<dbReference type="InterPro" id="IPR013525">
    <property type="entry name" value="ABC2_TM"/>
</dbReference>
<protein>
    <submittedName>
        <fullName evidence="8">ABC transporter permease</fullName>
    </submittedName>
</protein>
<feature type="transmembrane region" description="Helical" evidence="6">
    <location>
        <begin position="37"/>
        <end position="61"/>
    </location>
</feature>
<dbReference type="PANTHER" id="PTHR30294">
    <property type="entry name" value="MEMBRANE COMPONENT OF ABC TRANSPORTER YHHJ-RELATED"/>
    <property type="match status" value="1"/>
</dbReference>
<comment type="caution">
    <text evidence="8">The sequence shown here is derived from an EMBL/GenBank/DDBJ whole genome shotgun (WGS) entry which is preliminary data.</text>
</comment>
<evidence type="ECO:0000256" key="5">
    <source>
        <dbReference type="ARBA" id="ARBA00023136"/>
    </source>
</evidence>
<keyword evidence="2" id="KW-1003">Cell membrane</keyword>
<name>A0ABU3SSU6_9ALTE</name>
<evidence type="ECO:0000313" key="8">
    <source>
        <dbReference type="EMBL" id="MDU0353037.1"/>
    </source>
</evidence>
<dbReference type="RefSeq" id="WP_316024734.1">
    <property type="nucleotide sequence ID" value="NZ_JAWDIO010000002.1"/>
</dbReference>